<evidence type="ECO:0000313" key="3">
    <source>
        <dbReference type="EMBL" id="JAU76177.1"/>
    </source>
</evidence>
<feature type="compositionally biased region" description="Polar residues" evidence="1">
    <location>
        <begin position="179"/>
        <end position="196"/>
    </location>
</feature>
<reference evidence="3" key="1">
    <citation type="submission" date="2016-07" db="EMBL/GenBank/DDBJ databases">
        <title>De novo transcriptome assembly of four accessions of the metal hyperaccumulator plant Noccaea caerulescens.</title>
        <authorList>
            <person name="Blande D."/>
            <person name="Halimaa P."/>
            <person name="Tervahauta A.I."/>
            <person name="Aarts M.G."/>
            <person name="Karenlampi S.O."/>
        </authorList>
    </citation>
    <scope>NUCLEOTIDE SEQUENCE</scope>
</reference>
<organism evidence="3">
    <name type="scientific">Noccaea caerulescens</name>
    <name type="common">Alpine penny-cress</name>
    <name type="synonym">Thlaspi caerulescens</name>
    <dbReference type="NCBI Taxonomy" id="107243"/>
    <lineage>
        <taxon>Eukaryota</taxon>
        <taxon>Viridiplantae</taxon>
        <taxon>Streptophyta</taxon>
        <taxon>Embryophyta</taxon>
        <taxon>Tracheophyta</taxon>
        <taxon>Spermatophyta</taxon>
        <taxon>Magnoliopsida</taxon>
        <taxon>eudicotyledons</taxon>
        <taxon>Gunneridae</taxon>
        <taxon>Pentapetalae</taxon>
        <taxon>rosids</taxon>
        <taxon>malvids</taxon>
        <taxon>Brassicales</taxon>
        <taxon>Brassicaceae</taxon>
        <taxon>Coluteocarpeae</taxon>
        <taxon>Noccaea</taxon>
    </lineage>
</organism>
<protein>
    <submittedName>
        <fullName evidence="3">RPM1-interacting protein 4</fullName>
    </submittedName>
</protein>
<dbReference type="AlphaFoldDB" id="A0A1J3I6P8"/>
<sequence>MANRPHVPKFGDWTEDAPFTVVFDKASRSKKNTTNMSNPNEYPDMNPNPAPSRNQRHDNQPPNHNVRPRHERLSSREETEFRPSPAHNERNMRVRAPPTPETYNHQSYGSGGRSAGNPSEAYRRQPHDPPPVQPRPIRNLRGRSSERVASIPPFPGSGSDQNQSYTLIFDKVKEDRKQSGTVRSYNGTAQSTPSRANDQHHQPLPSSPKGCCFPPWK</sequence>
<feature type="domain" description="RIN4 pathogenic type III effector avirulence factor Avr cleavage site" evidence="2">
    <location>
        <begin position="3"/>
        <end position="31"/>
    </location>
</feature>
<gene>
    <name evidence="3" type="ORF">LE_TR6709_c0_g1_i1_g.24481</name>
</gene>
<name>A0A1J3I6P8_NOCCA</name>
<evidence type="ECO:0000259" key="2">
    <source>
        <dbReference type="Pfam" id="PF05627"/>
    </source>
</evidence>
<feature type="compositionally biased region" description="Basic and acidic residues" evidence="1">
    <location>
        <begin position="71"/>
        <end position="92"/>
    </location>
</feature>
<dbReference type="Pfam" id="PF05627">
    <property type="entry name" value="AvrRpt-cleavage"/>
    <property type="match status" value="1"/>
</dbReference>
<evidence type="ECO:0000256" key="1">
    <source>
        <dbReference type="SAM" id="MobiDB-lite"/>
    </source>
</evidence>
<feature type="region of interest" description="Disordered" evidence="1">
    <location>
        <begin position="24"/>
        <end position="217"/>
    </location>
</feature>
<accession>A0A1J3I6P8</accession>
<dbReference type="InterPro" id="IPR008700">
    <property type="entry name" value="TypeIII_avirulence_cleave"/>
</dbReference>
<proteinExistence type="predicted"/>
<dbReference type="EMBL" id="GEVL01001164">
    <property type="protein sequence ID" value="JAU76177.1"/>
    <property type="molecule type" value="Transcribed_RNA"/>
</dbReference>